<evidence type="ECO:0000259" key="13">
    <source>
        <dbReference type="SMART" id="SM00382"/>
    </source>
</evidence>
<dbReference type="SUPFAM" id="SSF52540">
    <property type="entry name" value="P-loop containing nucleoside triphosphate hydrolases"/>
    <property type="match status" value="1"/>
</dbReference>
<keyword evidence="3 11" id="KW-0548">Nucleotidyltransferase</keyword>
<feature type="compositionally biased region" description="Low complexity" evidence="12">
    <location>
        <begin position="524"/>
        <end position="540"/>
    </location>
</feature>
<protein>
    <recommendedName>
        <fullName evidence="11">DNA polymerase III subunit gamma/tau</fullName>
        <ecNumber evidence="11">2.7.7.7</ecNumber>
    </recommendedName>
</protein>
<evidence type="ECO:0000256" key="3">
    <source>
        <dbReference type="ARBA" id="ARBA00022695"/>
    </source>
</evidence>
<dbReference type="FunFam" id="3.40.50.300:FF:000014">
    <property type="entry name" value="DNA polymerase III subunit gamma/tau"/>
    <property type="match status" value="1"/>
</dbReference>
<dbReference type="InterPro" id="IPR001270">
    <property type="entry name" value="ClpA/B"/>
</dbReference>
<dbReference type="Pfam" id="PF13177">
    <property type="entry name" value="DNA_pol3_delta2"/>
    <property type="match status" value="1"/>
</dbReference>
<evidence type="ECO:0000256" key="12">
    <source>
        <dbReference type="SAM" id="MobiDB-lite"/>
    </source>
</evidence>
<dbReference type="GO" id="GO:0006261">
    <property type="term" value="P:DNA-templated DNA replication"/>
    <property type="evidence" value="ECO:0007669"/>
    <property type="project" value="TreeGrafter"/>
</dbReference>
<feature type="compositionally biased region" description="Acidic residues" evidence="12">
    <location>
        <begin position="503"/>
        <end position="518"/>
    </location>
</feature>
<feature type="compositionally biased region" description="Low complexity" evidence="12">
    <location>
        <begin position="388"/>
        <end position="399"/>
    </location>
</feature>
<dbReference type="SUPFAM" id="SSF48019">
    <property type="entry name" value="post-AAA+ oligomerization domain-like"/>
    <property type="match status" value="1"/>
</dbReference>
<keyword evidence="15" id="KW-1185">Reference proteome</keyword>
<comment type="subunit">
    <text evidence="11">DNA polymerase III contains a core (composed of alpha, epsilon and theta chains) that associates with a tau subunit. This core dimerizes to form the POLIII' complex. PolIII' associates with the gamma complex (composed of gamma, delta, delta', psi and chi chains) and with the beta chain to form the complete DNA polymerase III complex.</text>
</comment>
<evidence type="ECO:0000256" key="4">
    <source>
        <dbReference type="ARBA" id="ARBA00022705"/>
    </source>
</evidence>
<dbReference type="FunFam" id="1.20.272.10:FF:000003">
    <property type="entry name" value="DNA polymerase III subunit gamma/tau"/>
    <property type="match status" value="1"/>
</dbReference>
<dbReference type="PANTHER" id="PTHR11669">
    <property type="entry name" value="REPLICATION FACTOR C / DNA POLYMERASE III GAMMA-TAU SUBUNIT"/>
    <property type="match status" value="1"/>
</dbReference>
<dbReference type="InterPro" id="IPR027417">
    <property type="entry name" value="P-loop_NTPase"/>
</dbReference>
<comment type="similarity">
    <text evidence="1 11">Belongs to the DnaX/STICHEL family.</text>
</comment>
<dbReference type="Gene3D" id="3.30.300.150">
    <property type="entry name" value="DNA polymerase III, tau subunit, domain V"/>
    <property type="match status" value="1"/>
</dbReference>
<dbReference type="Gene3D" id="1.20.272.10">
    <property type="match status" value="1"/>
</dbReference>
<dbReference type="Gene3D" id="3.40.50.300">
    <property type="entry name" value="P-loop containing nucleotide triphosphate hydrolases"/>
    <property type="match status" value="1"/>
</dbReference>
<dbReference type="FunFam" id="1.10.8.60:FF:000013">
    <property type="entry name" value="DNA polymerase III subunit gamma/tau"/>
    <property type="match status" value="1"/>
</dbReference>
<dbReference type="InterPro" id="IPR008921">
    <property type="entry name" value="DNA_pol3_clamp-load_cplx_C"/>
</dbReference>
<keyword evidence="5" id="KW-0479">Metal-binding</keyword>
<dbReference type="InterPro" id="IPR003593">
    <property type="entry name" value="AAA+_ATPase"/>
</dbReference>
<dbReference type="Gene3D" id="1.10.8.60">
    <property type="match status" value="1"/>
</dbReference>
<evidence type="ECO:0000256" key="1">
    <source>
        <dbReference type="ARBA" id="ARBA00006360"/>
    </source>
</evidence>
<evidence type="ECO:0000256" key="7">
    <source>
        <dbReference type="ARBA" id="ARBA00022833"/>
    </source>
</evidence>
<evidence type="ECO:0000256" key="10">
    <source>
        <dbReference type="ARBA" id="ARBA00049244"/>
    </source>
</evidence>
<dbReference type="GO" id="GO:0009360">
    <property type="term" value="C:DNA polymerase III complex"/>
    <property type="evidence" value="ECO:0007669"/>
    <property type="project" value="InterPro"/>
</dbReference>
<feature type="domain" description="AAA+ ATPase" evidence="13">
    <location>
        <begin position="37"/>
        <end position="179"/>
    </location>
</feature>
<feature type="compositionally biased region" description="Low complexity" evidence="12">
    <location>
        <begin position="430"/>
        <end position="443"/>
    </location>
</feature>
<dbReference type="AlphaFoldDB" id="A0A4P7XHM1"/>
<evidence type="ECO:0000256" key="5">
    <source>
        <dbReference type="ARBA" id="ARBA00022723"/>
    </source>
</evidence>
<dbReference type="NCBIfam" id="TIGR02397">
    <property type="entry name" value="dnaX_nterm"/>
    <property type="match status" value="1"/>
</dbReference>
<evidence type="ECO:0000256" key="11">
    <source>
        <dbReference type="RuleBase" id="RU364063"/>
    </source>
</evidence>
<dbReference type="Pfam" id="PF12170">
    <property type="entry name" value="DNA_pol3_tau_5"/>
    <property type="match status" value="1"/>
</dbReference>
<evidence type="ECO:0000256" key="6">
    <source>
        <dbReference type="ARBA" id="ARBA00022741"/>
    </source>
</evidence>
<comment type="function">
    <text evidence="11">DNA polymerase III is a complex, multichain enzyme responsible for most of the replicative synthesis in bacteria. This DNA polymerase also exhibits 3' to 5' exonuclease activity.</text>
</comment>
<dbReference type="GO" id="GO:0005524">
    <property type="term" value="F:ATP binding"/>
    <property type="evidence" value="ECO:0007669"/>
    <property type="project" value="UniProtKB-KW"/>
</dbReference>
<dbReference type="NCBIfam" id="NF005942">
    <property type="entry name" value="PRK07994.1"/>
    <property type="match status" value="1"/>
</dbReference>
<dbReference type="PANTHER" id="PTHR11669:SF0">
    <property type="entry name" value="PROTEIN STICHEL-LIKE 2"/>
    <property type="match status" value="1"/>
</dbReference>
<dbReference type="CDD" id="cd00009">
    <property type="entry name" value="AAA"/>
    <property type="match status" value="1"/>
</dbReference>
<evidence type="ECO:0000313" key="14">
    <source>
        <dbReference type="EMBL" id="QCF26265.1"/>
    </source>
</evidence>
<comment type="catalytic activity">
    <reaction evidence="10 11">
        <text>DNA(n) + a 2'-deoxyribonucleoside 5'-triphosphate = DNA(n+1) + diphosphate</text>
        <dbReference type="Rhea" id="RHEA:22508"/>
        <dbReference type="Rhea" id="RHEA-COMP:17339"/>
        <dbReference type="Rhea" id="RHEA-COMP:17340"/>
        <dbReference type="ChEBI" id="CHEBI:33019"/>
        <dbReference type="ChEBI" id="CHEBI:61560"/>
        <dbReference type="ChEBI" id="CHEBI:173112"/>
        <dbReference type="EC" id="2.7.7.7"/>
    </reaction>
</comment>
<keyword evidence="7" id="KW-0862">Zinc</keyword>
<dbReference type="NCBIfam" id="NF004046">
    <property type="entry name" value="PRK05563.1"/>
    <property type="match status" value="1"/>
</dbReference>
<evidence type="ECO:0000256" key="2">
    <source>
        <dbReference type="ARBA" id="ARBA00022679"/>
    </source>
</evidence>
<dbReference type="CDD" id="cd18137">
    <property type="entry name" value="HLD_clamp_pol_III_gamma_tau"/>
    <property type="match status" value="1"/>
</dbReference>
<dbReference type="PRINTS" id="PR00300">
    <property type="entry name" value="CLPPROTEASEA"/>
</dbReference>
<dbReference type="SMART" id="SM00382">
    <property type="entry name" value="AAA"/>
    <property type="match status" value="1"/>
</dbReference>
<keyword evidence="6 11" id="KW-0547">Nucleotide-binding</keyword>
<dbReference type="GO" id="GO:0003677">
    <property type="term" value="F:DNA binding"/>
    <property type="evidence" value="ECO:0007669"/>
    <property type="project" value="InterPro"/>
</dbReference>
<keyword evidence="9 11" id="KW-0239">DNA-directed DNA polymerase</keyword>
<feature type="compositionally biased region" description="Polar residues" evidence="12">
    <location>
        <begin position="565"/>
        <end position="578"/>
    </location>
</feature>
<dbReference type="InterPro" id="IPR022754">
    <property type="entry name" value="DNA_pol_III_gamma-3"/>
</dbReference>
<gene>
    <name evidence="11" type="primary">dnaX</name>
    <name evidence="14" type="ORF">soil367_10150</name>
</gene>
<keyword evidence="2 11" id="KW-0808">Transferase</keyword>
<keyword evidence="8 11" id="KW-0067">ATP-binding</keyword>
<keyword evidence="4 11" id="KW-0235">DNA replication</keyword>
<feature type="region of interest" description="Disordered" evidence="12">
    <location>
        <begin position="364"/>
        <end position="604"/>
    </location>
</feature>
<dbReference type="EMBL" id="CP031093">
    <property type="protein sequence ID" value="QCF26265.1"/>
    <property type="molecule type" value="Genomic_DNA"/>
</dbReference>
<evidence type="ECO:0000256" key="8">
    <source>
        <dbReference type="ARBA" id="ARBA00022840"/>
    </source>
</evidence>
<dbReference type="InterPro" id="IPR021029">
    <property type="entry name" value="DNA_pol_III_tau_dom-5"/>
</dbReference>
<dbReference type="GO" id="GO:0046872">
    <property type="term" value="F:metal ion binding"/>
    <property type="evidence" value="ECO:0007669"/>
    <property type="project" value="UniProtKB-KW"/>
</dbReference>
<reference evidence="14 15" key="1">
    <citation type="submission" date="2018-07" db="EMBL/GenBank/DDBJ databases">
        <title>Marsedoiliclastica nanhaica gen. nov. sp. nov., a novel marine hydrocarbonoclastic bacterium isolated from an in-situ enriched hydrocarbon-degrading consortium in deep-sea sediment.</title>
        <authorList>
            <person name="Dong C."/>
            <person name="Ma T."/>
            <person name="Liu R."/>
            <person name="Shao Z."/>
        </authorList>
    </citation>
    <scope>NUCLEOTIDE SEQUENCE [LARGE SCALE GENOMIC DNA]</scope>
    <source>
        <strain evidence="15">soil36-7</strain>
    </source>
</reference>
<dbReference type="EC" id="2.7.7.7" evidence="11"/>
<dbReference type="Proteomes" id="UP000298049">
    <property type="component" value="Chromosome"/>
</dbReference>
<dbReference type="InterPro" id="IPR012763">
    <property type="entry name" value="DNA_pol_III_sug/sutau_N"/>
</dbReference>
<dbReference type="KEGG" id="hmi:soil367_10150"/>
<organism evidence="14 15">
    <name type="scientific">Hydrocarboniclastica marina</name>
    <dbReference type="NCBI Taxonomy" id="2259620"/>
    <lineage>
        <taxon>Bacteria</taxon>
        <taxon>Pseudomonadati</taxon>
        <taxon>Pseudomonadota</taxon>
        <taxon>Gammaproteobacteria</taxon>
        <taxon>Alteromonadales</taxon>
        <taxon>Alteromonadaceae</taxon>
        <taxon>Hydrocarboniclastica</taxon>
    </lineage>
</organism>
<evidence type="ECO:0000313" key="15">
    <source>
        <dbReference type="Proteomes" id="UP000298049"/>
    </source>
</evidence>
<dbReference type="Pfam" id="PF22608">
    <property type="entry name" value="DNAX_ATPase_lid"/>
    <property type="match status" value="1"/>
</dbReference>
<accession>A0A4P7XHM1</accession>
<evidence type="ECO:0000256" key="9">
    <source>
        <dbReference type="ARBA" id="ARBA00022932"/>
    </source>
</evidence>
<sequence length="726" mass="77786">MTYQVLARKWRPHTFRDLVGQEHVLQALVHSLEQQRLHHAYLFTGTRGVGKTTIGRILARCLNCEQGVSPEPCGVCDSCREVLDGRFVDLIEIDAASRTKVEDMRELLDNVQYSPTRGRFKIYLIDEVHMLSNSSFNALLKTLEEPPEHVKFLFATTDPQKLPVTILSRCLQFNLKRMSPERIVGHLRHVLAEEAIPAEDAALWQLARSADGSMRDALSLTDQAIAYGNQIIEAQAVSNMLGTINQQNVYRLIDALVTGNTAAVLAESAHMAEFSPDYRAVLAELLATFHRIALEQAAPGSTDDAEGDADQVAALAGRLSAEDVQLFYQTCLISRKDLEVTPDARMGFEMALLRMLAFRPGRAEATPDQLRGQAPTRPASTAPDRPDAAAGQAQTGLGAREPSGRATAERQAGSDSGAIHDSQNQGSPKSASSTAQSVAAQESGQPGSASAARPQGVPARTSATGGPAGVQPGSSDGVVPDRAGASVSNARGETAGEDRPPWEDESVPVDAYDEAQLDDEGKNSPSAAGPTASSPAVTAPQGLDQRSPAETAPAVAPFEGDHSTQAKPQQSPATTLSEQEPADAPPKPVPAQPDHQAEPVSAEEFDWTRDFEQLGLSGMTKNLASNGALTITGNIATLALDEGHLRLFNDRHRERLLQALQAVFISLEKLELVAGDAGDAAPAVRAEQLRVQRQAAAVEAIRQDPNVREFVARFNAEVIEDSIQPV</sequence>
<name>A0A4P7XHM1_9ALTE</name>
<dbReference type="InterPro" id="IPR050238">
    <property type="entry name" value="DNA_Rep/Repair_Clamp_Loader"/>
</dbReference>
<dbReference type="InterPro" id="IPR038249">
    <property type="entry name" value="PolIII_tau_V_sf"/>
</dbReference>
<dbReference type="OrthoDB" id="9810148at2"/>
<dbReference type="InterPro" id="IPR045085">
    <property type="entry name" value="HLD_clamp_pol_III_gamma_tau"/>
</dbReference>
<dbReference type="RefSeq" id="WP_136548985.1">
    <property type="nucleotide sequence ID" value="NZ_CP031093.1"/>
</dbReference>
<dbReference type="Pfam" id="PF12169">
    <property type="entry name" value="DNA_pol3_gamma3"/>
    <property type="match status" value="1"/>
</dbReference>
<dbReference type="GO" id="GO:0003887">
    <property type="term" value="F:DNA-directed DNA polymerase activity"/>
    <property type="evidence" value="ECO:0007669"/>
    <property type="project" value="UniProtKB-KW"/>
</dbReference>
<proteinExistence type="inferred from homology"/>